<dbReference type="EMBL" id="LFZN01000115">
    <property type="protein sequence ID" value="KXS98336.1"/>
    <property type="molecule type" value="Genomic_DNA"/>
</dbReference>
<accession>A0A139H796</accession>
<evidence type="ECO:0000256" key="1">
    <source>
        <dbReference type="SAM" id="MobiDB-lite"/>
    </source>
</evidence>
<evidence type="ECO:0000313" key="3">
    <source>
        <dbReference type="Proteomes" id="UP000070133"/>
    </source>
</evidence>
<dbReference type="AlphaFoldDB" id="A0A139H796"/>
<comment type="caution">
    <text evidence="2">The sequence shown here is derived from an EMBL/GenBank/DDBJ whole genome shotgun (WGS) entry which is preliminary data.</text>
</comment>
<reference evidence="2 3" key="1">
    <citation type="submission" date="2015-07" db="EMBL/GenBank/DDBJ databases">
        <title>Comparative genomics of the Sigatoka disease complex on banana suggests a link between parallel evolutionary changes in Pseudocercospora fijiensis and Pseudocercospora eumusae and increased virulence on the banana host.</title>
        <authorList>
            <person name="Chang T.-C."/>
            <person name="Salvucci A."/>
            <person name="Crous P.W."/>
            <person name="Stergiopoulos I."/>
        </authorList>
    </citation>
    <scope>NUCLEOTIDE SEQUENCE [LARGE SCALE GENOMIC DNA]</scope>
    <source>
        <strain evidence="2 3">CBS 114824</strain>
    </source>
</reference>
<organism evidence="2 3">
    <name type="scientific">Pseudocercospora eumusae</name>
    <dbReference type="NCBI Taxonomy" id="321146"/>
    <lineage>
        <taxon>Eukaryota</taxon>
        <taxon>Fungi</taxon>
        <taxon>Dikarya</taxon>
        <taxon>Ascomycota</taxon>
        <taxon>Pezizomycotina</taxon>
        <taxon>Dothideomycetes</taxon>
        <taxon>Dothideomycetidae</taxon>
        <taxon>Mycosphaerellales</taxon>
        <taxon>Mycosphaerellaceae</taxon>
        <taxon>Pseudocercospora</taxon>
    </lineage>
</organism>
<feature type="region of interest" description="Disordered" evidence="1">
    <location>
        <begin position="1"/>
        <end position="34"/>
    </location>
</feature>
<keyword evidence="3" id="KW-1185">Reference proteome</keyword>
<evidence type="ECO:0000313" key="2">
    <source>
        <dbReference type="EMBL" id="KXS98336.1"/>
    </source>
</evidence>
<feature type="region of interest" description="Disordered" evidence="1">
    <location>
        <begin position="48"/>
        <end position="72"/>
    </location>
</feature>
<name>A0A139H796_9PEZI</name>
<gene>
    <name evidence="2" type="ORF">AC578_4679</name>
</gene>
<feature type="compositionally biased region" description="Basic and acidic residues" evidence="1">
    <location>
        <begin position="1"/>
        <end position="10"/>
    </location>
</feature>
<protein>
    <submittedName>
        <fullName evidence="2">Uncharacterized protein</fullName>
    </submittedName>
</protein>
<feature type="compositionally biased region" description="Polar residues" evidence="1">
    <location>
        <begin position="48"/>
        <end position="61"/>
    </location>
</feature>
<dbReference type="Proteomes" id="UP000070133">
    <property type="component" value="Unassembled WGS sequence"/>
</dbReference>
<sequence length="186" mass="20355">MDNAREDEHAPQTGTAALNDANDCHDPSMRSDNMQYTDGKQAIESAQANAVTSSGLDTTNAKAAPGTPGFIPTGQMMHILNSKIGRESSLRGQCEQLRSKANRIQTLFTFVQTIEQSNGKAHKDDENPEKALRWIVWHMTKAADDNLAGLEAELKAPESSTNDIVSDVNTSLRNIMADMEERKCHA</sequence>
<proteinExistence type="predicted"/>